<accession>A0A9R0I3R4</accession>
<evidence type="ECO:0000256" key="2">
    <source>
        <dbReference type="ARBA" id="ARBA00008544"/>
    </source>
</evidence>
<evidence type="ECO:0000313" key="11">
    <source>
        <dbReference type="RefSeq" id="XP_021841937.1"/>
    </source>
</evidence>
<evidence type="ECO:0000256" key="8">
    <source>
        <dbReference type="RuleBase" id="RU004915"/>
    </source>
</evidence>
<sequence length="318" mass="35891">MKVFTAAKWIWWCTVIITVVVMLSLTLIKKEQVGRQLGQQVGAFTTVTFELDDGLSGYSEFLTRLRDALEAPTKACGLQTTVGSPSKGEEYIHVDIKFSNTQWVTIGIDVMDMYVWGYKDNVKYKGKSRATFFKNTPKVAKDNLFPDTTPRTTTFLSTYGSLERYAKVGRVDLELTLKNLKACIISVYGKPEKELDNAVEAKFVLIAVQMVAEATRFRFMEKGIVNFDSSKAFKYKMVAFQNDWDPASQAIHKASPTCTTISPTLVISTIDYRQEVKEVDEIKDDMGLLKFKRSNTIQSISNDDGVVDNDQNLHFSEL</sequence>
<dbReference type="OrthoDB" id="1704365at2759"/>
<dbReference type="InterPro" id="IPR016138">
    <property type="entry name" value="Ribosome_inactivat_prot_sub1"/>
</dbReference>
<dbReference type="KEGG" id="soe:110782140"/>
<dbReference type="SMR" id="A0A9R0I3R4"/>
<dbReference type="GO" id="GO:0090729">
    <property type="term" value="F:toxin activity"/>
    <property type="evidence" value="ECO:0007669"/>
    <property type="project" value="UniProtKB-KW"/>
</dbReference>
<keyword evidence="7 8" id="KW-0652">Protein synthesis inhibitor</keyword>
<keyword evidence="4 8" id="KW-0800">Toxin</keyword>
<dbReference type="InterPro" id="IPR036041">
    <property type="entry name" value="Ribosome-inact_prot_sf"/>
</dbReference>
<comment type="catalytic activity">
    <reaction evidence="1 8">
        <text>Endohydrolysis of the N-glycosidic bond at one specific adenosine on the 28S rRNA.</text>
        <dbReference type="EC" id="3.2.2.22"/>
    </reaction>
</comment>
<reference evidence="10" key="1">
    <citation type="journal article" date="2021" name="Nat. Commun.">
        <title>Genomic analyses provide insights into spinach domestication and the genetic basis of agronomic traits.</title>
        <authorList>
            <person name="Cai X."/>
            <person name="Sun X."/>
            <person name="Xu C."/>
            <person name="Sun H."/>
            <person name="Wang X."/>
            <person name="Ge C."/>
            <person name="Zhang Z."/>
            <person name="Wang Q."/>
            <person name="Fei Z."/>
            <person name="Jiao C."/>
            <person name="Wang Q."/>
        </authorList>
    </citation>
    <scope>NUCLEOTIDE SEQUENCE [LARGE SCALE GENOMIC DNA]</scope>
    <source>
        <strain evidence="10">cv. Varoflay</strain>
    </source>
</reference>
<dbReference type="GeneID" id="110782140"/>
<evidence type="ECO:0000313" key="10">
    <source>
        <dbReference type="Proteomes" id="UP000813463"/>
    </source>
</evidence>
<dbReference type="InterPro" id="IPR016139">
    <property type="entry name" value="Ribosome_inactivat_prot_sub2"/>
</dbReference>
<dbReference type="PROSITE" id="PS00275">
    <property type="entry name" value="SHIGA_RICIN"/>
    <property type="match status" value="1"/>
</dbReference>
<dbReference type="InterPro" id="IPR017988">
    <property type="entry name" value="Ribosome_inactivat_prot_CS"/>
</dbReference>
<dbReference type="Proteomes" id="UP000813463">
    <property type="component" value="Chromosome 2"/>
</dbReference>
<dbReference type="Gene3D" id="3.40.420.10">
    <property type="entry name" value="Ricin (A subunit), domain 1"/>
    <property type="match status" value="1"/>
</dbReference>
<dbReference type="Pfam" id="PF00161">
    <property type="entry name" value="RIP"/>
    <property type="match status" value="1"/>
</dbReference>
<evidence type="ECO:0000256" key="1">
    <source>
        <dbReference type="ARBA" id="ARBA00000237"/>
    </source>
</evidence>
<feature type="transmembrane region" description="Helical" evidence="9">
    <location>
        <begin position="6"/>
        <end position="28"/>
    </location>
</feature>
<dbReference type="PANTHER" id="PTHR33453">
    <property type="match status" value="1"/>
</dbReference>
<evidence type="ECO:0000256" key="5">
    <source>
        <dbReference type="ARBA" id="ARBA00022801"/>
    </source>
</evidence>
<keyword evidence="9" id="KW-0812">Transmembrane</keyword>
<dbReference type="InterPro" id="IPR017989">
    <property type="entry name" value="Ribosome_inactivat_1/2"/>
</dbReference>
<keyword evidence="10" id="KW-1185">Reference proteome</keyword>
<evidence type="ECO:0000256" key="4">
    <source>
        <dbReference type="ARBA" id="ARBA00022656"/>
    </source>
</evidence>
<keyword evidence="9" id="KW-0472">Membrane</keyword>
<dbReference type="GO" id="GO:0030598">
    <property type="term" value="F:rRNA N-glycosylase activity"/>
    <property type="evidence" value="ECO:0007669"/>
    <property type="project" value="UniProtKB-EC"/>
</dbReference>
<evidence type="ECO:0000256" key="6">
    <source>
        <dbReference type="ARBA" id="ARBA00022821"/>
    </source>
</evidence>
<organism evidence="10 11">
    <name type="scientific">Spinacia oleracea</name>
    <name type="common">Spinach</name>
    <dbReference type="NCBI Taxonomy" id="3562"/>
    <lineage>
        <taxon>Eukaryota</taxon>
        <taxon>Viridiplantae</taxon>
        <taxon>Streptophyta</taxon>
        <taxon>Embryophyta</taxon>
        <taxon>Tracheophyta</taxon>
        <taxon>Spermatophyta</taxon>
        <taxon>Magnoliopsida</taxon>
        <taxon>eudicotyledons</taxon>
        <taxon>Gunneridae</taxon>
        <taxon>Pentapetalae</taxon>
        <taxon>Caryophyllales</taxon>
        <taxon>Chenopodiaceae</taxon>
        <taxon>Chenopodioideae</taxon>
        <taxon>Anserineae</taxon>
        <taxon>Spinacia</taxon>
    </lineage>
</organism>
<reference evidence="11" key="2">
    <citation type="submission" date="2025-08" db="UniProtKB">
        <authorList>
            <consortium name="RefSeq"/>
        </authorList>
    </citation>
    <scope>IDENTIFICATION</scope>
    <source>
        <tissue evidence="11">Leaf</tissue>
    </source>
</reference>
<evidence type="ECO:0000256" key="7">
    <source>
        <dbReference type="ARBA" id="ARBA00023193"/>
    </source>
</evidence>
<gene>
    <name evidence="11" type="primary">LOC110782140</name>
</gene>
<dbReference type="SUPFAM" id="SSF56371">
    <property type="entry name" value="Ribosome inactivating proteins (RIP)"/>
    <property type="match status" value="1"/>
</dbReference>
<dbReference type="InterPro" id="IPR001574">
    <property type="entry name" value="Ribosome_inactivat_prot"/>
</dbReference>
<protein>
    <recommendedName>
        <fullName evidence="3 8">rRNA N-glycosylase</fullName>
        <ecNumber evidence="3 8">3.2.2.22</ecNumber>
    </recommendedName>
</protein>
<evidence type="ECO:0000256" key="9">
    <source>
        <dbReference type="SAM" id="Phobius"/>
    </source>
</evidence>
<dbReference type="PANTHER" id="PTHR33453:SF34">
    <property type="entry name" value="RIBOSOME-INACTIVATING PROTEIN"/>
    <property type="match status" value="1"/>
</dbReference>
<dbReference type="AlphaFoldDB" id="A0A9R0I3R4"/>
<keyword evidence="5 8" id="KW-0378">Hydrolase</keyword>
<keyword evidence="9" id="KW-1133">Transmembrane helix</keyword>
<dbReference type="RefSeq" id="XP_021841937.1">
    <property type="nucleotide sequence ID" value="XM_021986245.2"/>
</dbReference>
<proteinExistence type="inferred from homology"/>
<dbReference type="Gene3D" id="4.10.470.10">
    <property type="entry name" value="Ricin (A Subunit), domain 2"/>
    <property type="match status" value="1"/>
</dbReference>
<keyword evidence="6 8" id="KW-0611">Plant defense</keyword>
<name>A0A9R0I3R4_SPIOL</name>
<evidence type="ECO:0000256" key="3">
    <source>
        <dbReference type="ARBA" id="ARBA00012001"/>
    </source>
</evidence>
<comment type="similarity">
    <text evidence="2">Belongs to the ribosome-inactivating protein family. Type 1 RIP subfamily.</text>
</comment>
<dbReference type="GO" id="GO:0006952">
    <property type="term" value="P:defense response"/>
    <property type="evidence" value="ECO:0007669"/>
    <property type="project" value="UniProtKB-KW"/>
</dbReference>
<dbReference type="EC" id="3.2.2.22" evidence="3 8"/>
<dbReference type="GO" id="GO:0017148">
    <property type="term" value="P:negative regulation of translation"/>
    <property type="evidence" value="ECO:0007669"/>
    <property type="project" value="UniProtKB-KW"/>
</dbReference>
<dbReference type="PRINTS" id="PR00396">
    <property type="entry name" value="SHIGARICIN"/>
</dbReference>